<sequence length="83" mass="9064">MSSSIDAGTFVGALNNAKLASWEAVQRGKEFAEQEAMRERAASGSHAPLDAINAAKVSSWETVQKAREYAQAEALHERQRKMS</sequence>
<dbReference type="AlphaFoldDB" id="A0A7E4VA15"/>
<proteinExistence type="predicted"/>
<organism evidence="1 2">
    <name type="scientific">Panagrellus redivivus</name>
    <name type="common">Microworm</name>
    <dbReference type="NCBI Taxonomy" id="6233"/>
    <lineage>
        <taxon>Eukaryota</taxon>
        <taxon>Metazoa</taxon>
        <taxon>Ecdysozoa</taxon>
        <taxon>Nematoda</taxon>
        <taxon>Chromadorea</taxon>
        <taxon>Rhabditida</taxon>
        <taxon>Tylenchina</taxon>
        <taxon>Panagrolaimomorpha</taxon>
        <taxon>Panagrolaimoidea</taxon>
        <taxon>Panagrolaimidae</taxon>
        <taxon>Panagrellus</taxon>
    </lineage>
</organism>
<name>A0A7E4VA15_PANRE</name>
<reference evidence="2" key="2">
    <citation type="submission" date="2020-10" db="UniProtKB">
        <authorList>
            <consortium name="WormBaseParasite"/>
        </authorList>
    </citation>
    <scope>IDENTIFICATION</scope>
</reference>
<keyword evidence="1" id="KW-1185">Reference proteome</keyword>
<dbReference type="Proteomes" id="UP000492821">
    <property type="component" value="Unassembled WGS sequence"/>
</dbReference>
<evidence type="ECO:0000313" key="1">
    <source>
        <dbReference type="Proteomes" id="UP000492821"/>
    </source>
</evidence>
<accession>A0A7E4VA15</accession>
<dbReference type="WBParaSite" id="Pan_g18332.t1">
    <property type="protein sequence ID" value="Pan_g18332.t1"/>
    <property type="gene ID" value="Pan_g18332"/>
</dbReference>
<reference evidence="1" key="1">
    <citation type="journal article" date="2013" name="Genetics">
        <title>The draft genome and transcriptome of Panagrellus redivivus are shaped by the harsh demands of a free-living lifestyle.</title>
        <authorList>
            <person name="Srinivasan J."/>
            <person name="Dillman A.R."/>
            <person name="Macchietto M.G."/>
            <person name="Heikkinen L."/>
            <person name="Lakso M."/>
            <person name="Fracchia K.M."/>
            <person name="Antoshechkin I."/>
            <person name="Mortazavi A."/>
            <person name="Wong G."/>
            <person name="Sternberg P.W."/>
        </authorList>
    </citation>
    <scope>NUCLEOTIDE SEQUENCE [LARGE SCALE GENOMIC DNA]</scope>
    <source>
        <strain evidence="1">MT8872</strain>
    </source>
</reference>
<evidence type="ECO:0000313" key="2">
    <source>
        <dbReference type="WBParaSite" id="Pan_g18332.t1"/>
    </source>
</evidence>
<protein>
    <submittedName>
        <fullName evidence="2">Clathrin light chain</fullName>
    </submittedName>
</protein>